<evidence type="ECO:0000313" key="9">
    <source>
        <dbReference type="Proteomes" id="UP001497392"/>
    </source>
</evidence>
<comment type="caution">
    <text evidence="8">The sequence shown here is derived from an EMBL/GenBank/DDBJ whole genome shotgun (WGS) entry which is preliminary data.</text>
</comment>
<dbReference type="Gene3D" id="1.10.220.160">
    <property type="match status" value="1"/>
</dbReference>
<gene>
    <name evidence="8" type="primary">g4857</name>
    <name evidence="8" type="ORF">VP750_LOCUS4143</name>
</gene>
<dbReference type="InterPro" id="IPR002893">
    <property type="entry name" value="Znf_MYND"/>
</dbReference>
<evidence type="ECO:0000313" key="8">
    <source>
        <dbReference type="EMBL" id="CAL5222484.1"/>
    </source>
</evidence>
<protein>
    <submittedName>
        <fullName evidence="8">G4857 protein</fullName>
    </submittedName>
</protein>
<dbReference type="SUPFAM" id="SSF82199">
    <property type="entry name" value="SET domain"/>
    <property type="match status" value="1"/>
</dbReference>
<dbReference type="EMBL" id="CAXHTA020000007">
    <property type="protein sequence ID" value="CAL5222484.1"/>
    <property type="molecule type" value="Genomic_DNA"/>
</dbReference>
<dbReference type="PANTHER" id="PTHR46165:SF2">
    <property type="entry name" value="SET AND MYND DOMAIN-CONTAINING PROTEIN 4"/>
    <property type="match status" value="1"/>
</dbReference>
<evidence type="ECO:0000256" key="6">
    <source>
        <dbReference type="ARBA" id="ARBA00022833"/>
    </source>
</evidence>
<dbReference type="Gene3D" id="6.10.140.2220">
    <property type="match status" value="1"/>
</dbReference>
<keyword evidence="1" id="KW-0489">Methyltransferase</keyword>
<proteinExistence type="predicted"/>
<feature type="domain" description="MYND-type" evidence="7">
    <location>
        <begin position="32"/>
        <end position="65"/>
    </location>
</feature>
<dbReference type="InterPro" id="IPR046341">
    <property type="entry name" value="SET_dom_sf"/>
</dbReference>
<evidence type="ECO:0000256" key="3">
    <source>
        <dbReference type="ARBA" id="ARBA00022691"/>
    </source>
</evidence>
<accession>A0ABP1FUA1</accession>
<dbReference type="Pfam" id="PF01753">
    <property type="entry name" value="zf-MYND"/>
    <property type="match status" value="1"/>
</dbReference>
<sequence>MGGCEGAKAGDLLMREEACTAIVMRQHRKAICHHCFKALAPEAAYPCQQCQLAWYCSTAHRHADSFHLPGSASCGVPWIALLPERAVLATRLAVTSKERPELRTLEHHIRDVQWAQLKEECVISCLAAACAALDPWDVLRAYRQVCVNAIAVVPAAHSGPTDWLGLAVYPRAAMLNHACLPNVSASFRGLQLQLHALEALPGSSTLRLSYGPQVGESITAVRQQQLSEQYHFKCSCSACSRGPCSDTDAHLVGLRCPACAGPVVPSLACDAGVCSLQALPAQLPGAGRCFQCGRDMALAEQTARLAAIKKAKEAYEAACVLLCESAHTKGTQLLRSCLQVQAAELAATNQTLGRTHATLAEALVEQGCTAEAAVHARAAMQCVRSAYGASSQVALHEERKWLGLGVHMV</sequence>
<keyword evidence="3" id="KW-0949">S-adenosyl-L-methionine</keyword>
<evidence type="ECO:0000256" key="2">
    <source>
        <dbReference type="ARBA" id="ARBA00022679"/>
    </source>
</evidence>
<dbReference type="Gene3D" id="2.170.270.10">
    <property type="entry name" value="SET domain"/>
    <property type="match status" value="1"/>
</dbReference>
<evidence type="ECO:0000259" key="7">
    <source>
        <dbReference type="Pfam" id="PF01753"/>
    </source>
</evidence>
<keyword evidence="4" id="KW-0479">Metal-binding</keyword>
<keyword evidence="2" id="KW-0808">Transferase</keyword>
<evidence type="ECO:0000256" key="1">
    <source>
        <dbReference type="ARBA" id="ARBA00022603"/>
    </source>
</evidence>
<evidence type="ECO:0000256" key="5">
    <source>
        <dbReference type="ARBA" id="ARBA00022771"/>
    </source>
</evidence>
<reference evidence="8 9" key="1">
    <citation type="submission" date="2024-06" db="EMBL/GenBank/DDBJ databases">
        <authorList>
            <person name="Kraege A."/>
            <person name="Thomma B."/>
        </authorList>
    </citation>
    <scope>NUCLEOTIDE SEQUENCE [LARGE SCALE GENOMIC DNA]</scope>
</reference>
<keyword evidence="6" id="KW-0862">Zinc</keyword>
<keyword evidence="5" id="KW-0863">Zinc-finger</keyword>
<keyword evidence="9" id="KW-1185">Reference proteome</keyword>
<evidence type="ECO:0000256" key="4">
    <source>
        <dbReference type="ARBA" id="ARBA00022723"/>
    </source>
</evidence>
<dbReference type="InterPro" id="IPR052097">
    <property type="entry name" value="SET-MYND_domain_protein"/>
</dbReference>
<organism evidence="8 9">
    <name type="scientific">Coccomyxa viridis</name>
    <dbReference type="NCBI Taxonomy" id="1274662"/>
    <lineage>
        <taxon>Eukaryota</taxon>
        <taxon>Viridiplantae</taxon>
        <taxon>Chlorophyta</taxon>
        <taxon>core chlorophytes</taxon>
        <taxon>Trebouxiophyceae</taxon>
        <taxon>Trebouxiophyceae incertae sedis</taxon>
        <taxon>Coccomyxaceae</taxon>
        <taxon>Coccomyxa</taxon>
    </lineage>
</organism>
<name>A0ABP1FUA1_9CHLO</name>
<dbReference type="PANTHER" id="PTHR46165">
    <property type="entry name" value="SET AND MYND DOMAIN-CONTAINING PROTEIN 4"/>
    <property type="match status" value="1"/>
</dbReference>
<dbReference type="Proteomes" id="UP001497392">
    <property type="component" value="Unassembled WGS sequence"/>
</dbReference>